<dbReference type="STRING" id="1051891.A0A0C3QCB1"/>
<dbReference type="PANTHER" id="PTHR10098">
    <property type="entry name" value="RAPSYN-RELATED"/>
    <property type="match status" value="1"/>
</dbReference>
<dbReference type="PANTHER" id="PTHR10098:SF108">
    <property type="entry name" value="TETRATRICOPEPTIDE REPEAT PROTEIN 28"/>
    <property type="match status" value="1"/>
</dbReference>
<dbReference type="SUPFAM" id="SSF48452">
    <property type="entry name" value="TPR-like"/>
    <property type="match status" value="2"/>
</dbReference>
<dbReference type="SMART" id="SM00028">
    <property type="entry name" value="TPR"/>
    <property type="match status" value="6"/>
</dbReference>
<protein>
    <submittedName>
        <fullName evidence="1">Uncharacterized protein</fullName>
    </submittedName>
</protein>
<dbReference type="OrthoDB" id="431454at2759"/>
<dbReference type="Pfam" id="PF13424">
    <property type="entry name" value="TPR_12"/>
    <property type="match status" value="2"/>
</dbReference>
<sequence length="318" mass="35433">MSDNGDDDDDDDDEGIYFIWLLETLGWSHIKNGRMSESMRFFRRLSKAARTRKGELEEAIGSEAMGIVLFYQNDYTKAAEFFAEARDIYARSGAHGKAAHAIQKIGYVHRDRREYLEAEKSCNEAKSLLIGIGDRQGAGLMDCEAAIVLCMKGDYDGAEAILNNAQQTFSRLGSKVGTAHVQLGLGHVHRGRSDFGKAKDLYIKSQAALIRMKHGFCAAYATRGLGHVYRLQGDLDKAEAMYKQVRAIAGEYADAEAWLGLAAIRERQGRNDEAEHFLSEASASFYKRGWQEDLPDYDSELISLYKRIKSAAESDDGA</sequence>
<dbReference type="EMBL" id="KN822996">
    <property type="protein sequence ID" value="KIO28315.1"/>
    <property type="molecule type" value="Genomic_DNA"/>
</dbReference>
<name>A0A0C3QCB1_9AGAM</name>
<dbReference type="AlphaFoldDB" id="A0A0C3QCB1"/>
<organism evidence="1 2">
    <name type="scientific">Tulasnella calospora MUT 4182</name>
    <dbReference type="NCBI Taxonomy" id="1051891"/>
    <lineage>
        <taxon>Eukaryota</taxon>
        <taxon>Fungi</taxon>
        <taxon>Dikarya</taxon>
        <taxon>Basidiomycota</taxon>
        <taxon>Agaricomycotina</taxon>
        <taxon>Agaricomycetes</taxon>
        <taxon>Cantharellales</taxon>
        <taxon>Tulasnellaceae</taxon>
        <taxon>Tulasnella</taxon>
    </lineage>
</organism>
<evidence type="ECO:0000313" key="2">
    <source>
        <dbReference type="Proteomes" id="UP000054248"/>
    </source>
</evidence>
<gene>
    <name evidence="1" type="ORF">M407DRAFT_230855</name>
</gene>
<accession>A0A0C3QCB1</accession>
<reference evidence="2" key="2">
    <citation type="submission" date="2015-01" db="EMBL/GenBank/DDBJ databases">
        <title>Evolutionary Origins and Diversification of the Mycorrhizal Mutualists.</title>
        <authorList>
            <consortium name="DOE Joint Genome Institute"/>
            <consortium name="Mycorrhizal Genomics Consortium"/>
            <person name="Kohler A."/>
            <person name="Kuo A."/>
            <person name="Nagy L.G."/>
            <person name="Floudas D."/>
            <person name="Copeland A."/>
            <person name="Barry K.W."/>
            <person name="Cichocki N."/>
            <person name="Veneault-Fourrey C."/>
            <person name="LaButti K."/>
            <person name="Lindquist E.A."/>
            <person name="Lipzen A."/>
            <person name="Lundell T."/>
            <person name="Morin E."/>
            <person name="Murat C."/>
            <person name="Riley R."/>
            <person name="Ohm R."/>
            <person name="Sun H."/>
            <person name="Tunlid A."/>
            <person name="Henrissat B."/>
            <person name="Grigoriev I.V."/>
            <person name="Hibbett D.S."/>
            <person name="Martin F."/>
        </authorList>
    </citation>
    <scope>NUCLEOTIDE SEQUENCE [LARGE SCALE GENOMIC DNA]</scope>
    <source>
        <strain evidence="2">MUT 4182</strain>
    </source>
</reference>
<keyword evidence="2" id="KW-1185">Reference proteome</keyword>
<dbReference type="Gene3D" id="1.25.40.10">
    <property type="entry name" value="Tetratricopeptide repeat domain"/>
    <property type="match status" value="2"/>
</dbReference>
<proteinExistence type="predicted"/>
<evidence type="ECO:0000313" key="1">
    <source>
        <dbReference type="EMBL" id="KIO28315.1"/>
    </source>
</evidence>
<dbReference type="Proteomes" id="UP000054248">
    <property type="component" value="Unassembled WGS sequence"/>
</dbReference>
<dbReference type="HOGENOM" id="CLU_874913_0_0_1"/>
<dbReference type="InterPro" id="IPR019734">
    <property type="entry name" value="TPR_rpt"/>
</dbReference>
<dbReference type="InterPro" id="IPR011990">
    <property type="entry name" value="TPR-like_helical_dom_sf"/>
</dbReference>
<reference evidence="1 2" key="1">
    <citation type="submission" date="2014-04" db="EMBL/GenBank/DDBJ databases">
        <authorList>
            <consortium name="DOE Joint Genome Institute"/>
            <person name="Kuo A."/>
            <person name="Girlanda M."/>
            <person name="Perotto S."/>
            <person name="Kohler A."/>
            <person name="Nagy L.G."/>
            <person name="Floudas D."/>
            <person name="Copeland A."/>
            <person name="Barry K.W."/>
            <person name="Cichocki N."/>
            <person name="Veneault-Fourrey C."/>
            <person name="LaButti K."/>
            <person name="Lindquist E.A."/>
            <person name="Lipzen A."/>
            <person name="Lundell T."/>
            <person name="Morin E."/>
            <person name="Murat C."/>
            <person name="Sun H."/>
            <person name="Tunlid A."/>
            <person name="Henrissat B."/>
            <person name="Grigoriev I.V."/>
            <person name="Hibbett D.S."/>
            <person name="Martin F."/>
            <person name="Nordberg H.P."/>
            <person name="Cantor M.N."/>
            <person name="Hua S.X."/>
        </authorList>
    </citation>
    <scope>NUCLEOTIDE SEQUENCE [LARGE SCALE GENOMIC DNA]</scope>
    <source>
        <strain evidence="1 2">MUT 4182</strain>
    </source>
</reference>